<reference evidence="2 3" key="1">
    <citation type="submission" date="2020-08" db="EMBL/GenBank/DDBJ databases">
        <title>Hymenobacter sp. S2-20-2 genome sequencing.</title>
        <authorList>
            <person name="Jin L."/>
        </authorList>
    </citation>
    <scope>NUCLEOTIDE SEQUENCE [LARGE SCALE GENOMIC DNA]</scope>
    <source>
        <strain evidence="2 3">S2-20-2</strain>
    </source>
</reference>
<keyword evidence="3" id="KW-1185">Reference proteome</keyword>
<organism evidence="2 3">
    <name type="scientific">Hymenobacter sediminicola</name>
    <dbReference type="NCBI Taxonomy" id="2761579"/>
    <lineage>
        <taxon>Bacteria</taxon>
        <taxon>Pseudomonadati</taxon>
        <taxon>Bacteroidota</taxon>
        <taxon>Cytophagia</taxon>
        <taxon>Cytophagales</taxon>
        <taxon>Hymenobacteraceae</taxon>
        <taxon>Hymenobacter</taxon>
    </lineage>
</organism>
<dbReference type="AlphaFoldDB" id="A0A7G7W9N3"/>
<name>A0A7G7W9N3_9BACT</name>
<evidence type="ECO:0008006" key="4">
    <source>
        <dbReference type="Google" id="ProtNLM"/>
    </source>
</evidence>
<dbReference type="EMBL" id="CP060202">
    <property type="protein sequence ID" value="QNH63076.1"/>
    <property type="molecule type" value="Genomic_DNA"/>
</dbReference>
<dbReference type="KEGG" id="hsk:H4317_04505"/>
<feature type="signal peptide" evidence="1">
    <location>
        <begin position="1"/>
        <end position="24"/>
    </location>
</feature>
<accession>A0A7G7W9N3</accession>
<proteinExistence type="predicted"/>
<dbReference type="Proteomes" id="UP000515489">
    <property type="component" value="Chromosome"/>
</dbReference>
<gene>
    <name evidence="2" type="ORF">H4317_04505</name>
</gene>
<evidence type="ECO:0000256" key="1">
    <source>
        <dbReference type="SAM" id="SignalP"/>
    </source>
</evidence>
<dbReference type="RefSeq" id="WP_185888958.1">
    <property type="nucleotide sequence ID" value="NZ_CP060202.1"/>
</dbReference>
<protein>
    <recommendedName>
        <fullName evidence="4">Plug domain-containing protein</fullName>
    </recommendedName>
</protein>
<feature type="chain" id="PRO_5028852080" description="Plug domain-containing protein" evidence="1">
    <location>
        <begin position="25"/>
        <end position="184"/>
    </location>
</feature>
<sequence length="184" mass="19948">MTRSCHRFLFLLLGLCSLSLVGYAQETTTYSRPQGPIGDPIVVLNSTIIINGVLAEFTPKETSEIKSMTVYKGPDTQSSQDIAPHLKNIRGGLIDITADKRVRSQSFPQLGRQLGLKGPLTFALNGQPLDPQAVAALRIAPAAIGQIHLVQPTADAPQTRVDIWLVPPPKPDTSKYPPGTIFLR</sequence>
<evidence type="ECO:0000313" key="3">
    <source>
        <dbReference type="Proteomes" id="UP000515489"/>
    </source>
</evidence>
<evidence type="ECO:0000313" key="2">
    <source>
        <dbReference type="EMBL" id="QNH63076.1"/>
    </source>
</evidence>
<keyword evidence="1" id="KW-0732">Signal</keyword>